<keyword evidence="2" id="KW-1185">Reference proteome</keyword>
<evidence type="ECO:0000313" key="2">
    <source>
        <dbReference type="Proteomes" id="UP000827554"/>
    </source>
</evidence>
<evidence type="ECO:0000313" key="1">
    <source>
        <dbReference type="EMBL" id="QXN74380.1"/>
    </source>
</evidence>
<dbReference type="Proteomes" id="UP000827554">
    <property type="component" value="Segment"/>
</dbReference>
<protein>
    <submittedName>
        <fullName evidence="1">Uncharacterized protein</fullName>
    </submittedName>
</protein>
<sequence>MIGDVASAADLEGIEVPDDVTVVWGETWEGVPTLRPVRSGYSSCLRGEHGRRFDIRGPGAWKCRECGELLVSATSPIYPVDIQRHYAAVHGFTPALLP</sequence>
<reference evidence="1 2" key="1">
    <citation type="submission" date="2021-05" db="EMBL/GenBank/DDBJ databases">
        <authorList>
            <person name="Bhalla S."/>
            <person name="Clase K."/>
            <person name="Cornely K."/>
            <person name="Forsyth M.H."/>
            <person name="Gosselin S."/>
            <person name="Jensen A."/>
            <person name="Nieto F."/>
            <person name="Tarbox B."/>
            <person name="Butela K.A."/>
            <person name="Garlena R.A."/>
            <person name="Russell D.A."/>
            <person name="Jacobs-Sera D."/>
            <person name="Hatfull G.F."/>
        </authorList>
    </citation>
    <scope>NUCLEOTIDE SEQUENCE [LARGE SCALE GENOMIC DNA]</scope>
</reference>
<accession>A0AAE7SGY1</accession>
<proteinExistence type="predicted"/>
<name>A0AAE7SGY1_9CAUD</name>
<dbReference type="EMBL" id="MZ322021">
    <property type="protein sequence ID" value="QXN74380.1"/>
    <property type="molecule type" value="Genomic_DNA"/>
</dbReference>
<organism evidence="1 2">
    <name type="scientific">Gordonia phage Cafasso</name>
    <dbReference type="NCBI Taxonomy" id="2851095"/>
    <lineage>
        <taxon>Viruses</taxon>
        <taxon>Duplodnaviria</taxon>
        <taxon>Heunggongvirae</taxon>
        <taxon>Uroviricota</taxon>
        <taxon>Caudoviricetes</taxon>
        <taxon>Kruegerviridae</taxon>
        <taxon>Cafassovirus</taxon>
        <taxon>Cafassovirus cafasso</taxon>
    </lineage>
</organism>
<gene>
    <name evidence="1" type="primary">165</name>
    <name evidence="1" type="ORF">SEA_CAFASSO_165</name>
</gene>